<sequence length="79" mass="8967">MIPLAISVIPGKVKDSTQGYKEQSYTMNLVAIKELWDRCAVMTLLKAKAKAILKTDAAYISFDEHLFYRQCEKEAQTPL</sequence>
<dbReference type="WBParaSite" id="ACRNAN_Path_460.g1752.t1">
    <property type="protein sequence ID" value="ACRNAN_Path_460.g1752.t1"/>
    <property type="gene ID" value="ACRNAN_Path_460.g1752"/>
</dbReference>
<accession>A0A914C7C6</accession>
<proteinExistence type="predicted"/>
<evidence type="ECO:0000313" key="1">
    <source>
        <dbReference type="Proteomes" id="UP000887540"/>
    </source>
</evidence>
<reference evidence="2" key="1">
    <citation type="submission" date="2022-11" db="UniProtKB">
        <authorList>
            <consortium name="WormBaseParasite"/>
        </authorList>
    </citation>
    <scope>IDENTIFICATION</scope>
</reference>
<protein>
    <submittedName>
        <fullName evidence="2">Transposase</fullName>
    </submittedName>
</protein>
<dbReference type="Proteomes" id="UP000887540">
    <property type="component" value="Unplaced"/>
</dbReference>
<name>A0A914C7C6_9BILA</name>
<evidence type="ECO:0000313" key="2">
    <source>
        <dbReference type="WBParaSite" id="ACRNAN_Path_460.g1752.t1"/>
    </source>
</evidence>
<organism evidence="1 2">
    <name type="scientific">Acrobeloides nanus</name>
    <dbReference type="NCBI Taxonomy" id="290746"/>
    <lineage>
        <taxon>Eukaryota</taxon>
        <taxon>Metazoa</taxon>
        <taxon>Ecdysozoa</taxon>
        <taxon>Nematoda</taxon>
        <taxon>Chromadorea</taxon>
        <taxon>Rhabditida</taxon>
        <taxon>Tylenchina</taxon>
        <taxon>Cephalobomorpha</taxon>
        <taxon>Cephaloboidea</taxon>
        <taxon>Cephalobidae</taxon>
        <taxon>Acrobeloides</taxon>
    </lineage>
</organism>
<keyword evidence="1" id="KW-1185">Reference proteome</keyword>
<dbReference type="AlphaFoldDB" id="A0A914C7C6"/>